<evidence type="ECO:0000256" key="4">
    <source>
        <dbReference type="ARBA" id="ARBA00022989"/>
    </source>
</evidence>
<feature type="transmembrane region" description="Helical" evidence="7">
    <location>
        <begin position="130"/>
        <end position="150"/>
    </location>
</feature>
<feature type="transmembrane region" description="Helical" evidence="7">
    <location>
        <begin position="334"/>
        <end position="350"/>
    </location>
</feature>
<evidence type="ECO:0000256" key="2">
    <source>
        <dbReference type="ARBA" id="ARBA00022475"/>
    </source>
</evidence>
<dbReference type="Pfam" id="PF02653">
    <property type="entry name" value="BPD_transp_2"/>
    <property type="match status" value="1"/>
</dbReference>
<feature type="transmembrane region" description="Helical" evidence="7">
    <location>
        <begin position="162"/>
        <end position="181"/>
    </location>
</feature>
<evidence type="ECO:0000256" key="5">
    <source>
        <dbReference type="ARBA" id="ARBA00023136"/>
    </source>
</evidence>
<sequence>MRTSLKRQDGPAVTPSSREDLTVTVTTGRAPATTEDRPRRLQRVLGLQALQIVLILFVIVVVFGTLAPQSFLSAYNIRSIVVNTSILAVLGVGMTFVIITGGIDLSIGSVLVFAGVVASKTMEAAGGQGWGVAALGLLVAAGSGLAWGLLNGVLIAKAKVPPLIVTLGTFGAALGFAQIITGGIDLRAAPTVLVDSVGFGNVVGQVPLLSVIAAVVVVLGMVLLHKTRFGLFTYAVGSNIEAGRRTGVKVDRQLIKVYAFAGLLAGFAGLLNLAFFQSTTIGGQSNTNLNVIAGVVIGGTSLFGGFGTVFGTVIGLFIPTTLQSGFVIVGVQPFWQQVVVGIVLVAAVWLDQKRRADAQSGKPRQSVLARLGRGSSKGN</sequence>
<dbReference type="Proteomes" id="UP001555826">
    <property type="component" value="Unassembled WGS sequence"/>
</dbReference>
<evidence type="ECO:0000313" key="8">
    <source>
        <dbReference type="EMBL" id="MEW9264441.1"/>
    </source>
</evidence>
<comment type="caution">
    <text evidence="8">The sequence shown here is derived from an EMBL/GenBank/DDBJ whole genome shotgun (WGS) entry which is preliminary data.</text>
</comment>
<gene>
    <name evidence="8" type="ORF">AB1207_06755</name>
</gene>
<proteinExistence type="predicted"/>
<keyword evidence="2" id="KW-1003">Cell membrane</keyword>
<feature type="transmembrane region" description="Helical" evidence="7">
    <location>
        <begin position="257"/>
        <end position="276"/>
    </location>
</feature>
<dbReference type="PANTHER" id="PTHR32196">
    <property type="entry name" value="ABC TRANSPORTER PERMEASE PROTEIN YPHD-RELATED-RELATED"/>
    <property type="match status" value="1"/>
</dbReference>
<feature type="transmembrane region" description="Helical" evidence="7">
    <location>
        <begin position="86"/>
        <end position="118"/>
    </location>
</feature>
<feature type="transmembrane region" description="Helical" evidence="7">
    <location>
        <begin position="44"/>
        <end position="66"/>
    </location>
</feature>
<evidence type="ECO:0000256" key="1">
    <source>
        <dbReference type="ARBA" id="ARBA00004651"/>
    </source>
</evidence>
<evidence type="ECO:0000256" key="3">
    <source>
        <dbReference type="ARBA" id="ARBA00022692"/>
    </source>
</evidence>
<keyword evidence="9" id="KW-1185">Reference proteome</keyword>
<evidence type="ECO:0000313" key="9">
    <source>
        <dbReference type="Proteomes" id="UP001555826"/>
    </source>
</evidence>
<protein>
    <submittedName>
        <fullName evidence="8">ABC transporter permease</fullName>
    </submittedName>
</protein>
<dbReference type="CDD" id="cd06579">
    <property type="entry name" value="TM_PBP1_transp_AraH_like"/>
    <property type="match status" value="1"/>
</dbReference>
<comment type="subcellular location">
    <subcellularLocation>
        <location evidence="1">Cell membrane</location>
        <topology evidence="1">Multi-pass membrane protein</topology>
    </subcellularLocation>
</comment>
<keyword evidence="3 7" id="KW-0812">Transmembrane</keyword>
<evidence type="ECO:0000256" key="7">
    <source>
        <dbReference type="SAM" id="Phobius"/>
    </source>
</evidence>
<dbReference type="RefSeq" id="WP_367637151.1">
    <property type="nucleotide sequence ID" value="NZ_JBFNQN010000004.1"/>
</dbReference>
<feature type="transmembrane region" description="Helical" evidence="7">
    <location>
        <begin position="202"/>
        <end position="224"/>
    </location>
</feature>
<evidence type="ECO:0000256" key="6">
    <source>
        <dbReference type="SAM" id="MobiDB-lite"/>
    </source>
</evidence>
<reference evidence="8 9" key="1">
    <citation type="submission" date="2024-07" db="EMBL/GenBank/DDBJ databases">
        <authorList>
            <person name="Thanompreechachai J."/>
            <person name="Duangmal K."/>
        </authorList>
    </citation>
    <scope>NUCLEOTIDE SEQUENCE [LARGE SCALE GENOMIC DNA]</scope>
    <source>
        <strain evidence="8 9">KCTC 19886</strain>
    </source>
</reference>
<keyword evidence="4 7" id="KW-1133">Transmembrane helix</keyword>
<keyword evidence="5 7" id="KW-0472">Membrane</keyword>
<organism evidence="8 9">
    <name type="scientific">Kineococcus endophyticus</name>
    <dbReference type="NCBI Taxonomy" id="1181883"/>
    <lineage>
        <taxon>Bacteria</taxon>
        <taxon>Bacillati</taxon>
        <taxon>Actinomycetota</taxon>
        <taxon>Actinomycetes</taxon>
        <taxon>Kineosporiales</taxon>
        <taxon>Kineosporiaceae</taxon>
        <taxon>Kineococcus</taxon>
    </lineage>
</organism>
<name>A0ABV3P489_9ACTN</name>
<dbReference type="PANTHER" id="PTHR32196:SF72">
    <property type="entry name" value="RIBOSE IMPORT PERMEASE PROTEIN RBSC"/>
    <property type="match status" value="1"/>
</dbReference>
<dbReference type="EMBL" id="JBFNQN010000004">
    <property type="protein sequence ID" value="MEW9264441.1"/>
    <property type="molecule type" value="Genomic_DNA"/>
</dbReference>
<dbReference type="InterPro" id="IPR001851">
    <property type="entry name" value="ABC_transp_permease"/>
</dbReference>
<feature type="transmembrane region" description="Helical" evidence="7">
    <location>
        <begin position="288"/>
        <end position="314"/>
    </location>
</feature>
<accession>A0ABV3P489</accession>
<feature type="region of interest" description="Disordered" evidence="6">
    <location>
        <begin position="359"/>
        <end position="379"/>
    </location>
</feature>